<evidence type="ECO:0000313" key="3">
    <source>
        <dbReference type="EMBL" id="SFF34059.1"/>
    </source>
</evidence>
<feature type="domain" description="Secretion system C-terminal sorting" evidence="2">
    <location>
        <begin position="19"/>
        <end position="87"/>
    </location>
</feature>
<reference evidence="4" key="1">
    <citation type="submission" date="2016-10" db="EMBL/GenBank/DDBJ databases">
        <authorList>
            <person name="Varghese N."/>
            <person name="Submissions S."/>
        </authorList>
    </citation>
    <scope>NUCLEOTIDE SEQUENCE [LARGE SCALE GENOMIC DNA]</scope>
    <source>
        <strain evidence="4">CGMCC 1.9227</strain>
    </source>
</reference>
<protein>
    <submittedName>
        <fullName evidence="3">Por secretion system C-terminal sorting domain-containing protein</fullName>
    </submittedName>
</protein>
<evidence type="ECO:0000313" key="4">
    <source>
        <dbReference type="Proteomes" id="UP000198596"/>
    </source>
</evidence>
<gene>
    <name evidence="3" type="ORF">SAMN04488131_11634</name>
</gene>
<evidence type="ECO:0000256" key="1">
    <source>
        <dbReference type="ARBA" id="ARBA00022729"/>
    </source>
</evidence>
<proteinExistence type="predicted"/>
<name>A0A1I2HVR2_9FLAO</name>
<sequence length="88" mass="9763">MAENAPKTSIALDINDIALYPNPSNGTFFINNSNKIYAIEIYSIIGQKIFEEENSTRSAITLPNSVKRTYLVRVSIGSDSVIKKLIIN</sequence>
<accession>A0A1I2HVR2</accession>
<dbReference type="Proteomes" id="UP000198596">
    <property type="component" value="Unassembled WGS sequence"/>
</dbReference>
<dbReference type="RefSeq" id="WP_091207583.1">
    <property type="nucleotide sequence ID" value="NZ_FONQ01000016.1"/>
</dbReference>
<keyword evidence="4" id="KW-1185">Reference proteome</keyword>
<dbReference type="InterPro" id="IPR026444">
    <property type="entry name" value="Secre_tail"/>
</dbReference>
<dbReference type="OrthoDB" id="1305741at2"/>
<dbReference type="Pfam" id="PF18962">
    <property type="entry name" value="Por_Secre_tail"/>
    <property type="match status" value="1"/>
</dbReference>
<organism evidence="3 4">
    <name type="scientific">Flavobacterium xueshanense</name>
    <dbReference type="NCBI Taxonomy" id="935223"/>
    <lineage>
        <taxon>Bacteria</taxon>
        <taxon>Pseudomonadati</taxon>
        <taxon>Bacteroidota</taxon>
        <taxon>Flavobacteriia</taxon>
        <taxon>Flavobacteriales</taxon>
        <taxon>Flavobacteriaceae</taxon>
        <taxon>Flavobacterium</taxon>
    </lineage>
</organism>
<dbReference type="AlphaFoldDB" id="A0A1I2HVR2"/>
<keyword evidence="1" id="KW-0732">Signal</keyword>
<dbReference type="NCBIfam" id="TIGR04183">
    <property type="entry name" value="Por_Secre_tail"/>
    <property type="match status" value="1"/>
</dbReference>
<dbReference type="EMBL" id="FONQ01000016">
    <property type="protein sequence ID" value="SFF34059.1"/>
    <property type="molecule type" value="Genomic_DNA"/>
</dbReference>
<dbReference type="STRING" id="935223.SAMN04488131_11634"/>
<evidence type="ECO:0000259" key="2">
    <source>
        <dbReference type="Pfam" id="PF18962"/>
    </source>
</evidence>